<dbReference type="OrthoDB" id="411394at2759"/>
<sequence length="80" mass="8524">MGKIRDASAPTRYAYTGLTTSSSHGVPCSETIPTAADPEGRFQYHAERLTAAAITQTYNYMIVGGLEYGLLTTGHHACTA</sequence>
<comment type="caution">
    <text evidence="1">The sequence shown here is derived from an EMBL/GenBank/DDBJ whole genome shotgun (WGS) entry which is preliminary data.</text>
</comment>
<feature type="non-terminal residue" evidence="1">
    <location>
        <position position="80"/>
    </location>
</feature>
<accession>A0A9P8UK26</accession>
<evidence type="ECO:0000313" key="1">
    <source>
        <dbReference type="EMBL" id="KAH6653621.1"/>
    </source>
</evidence>
<dbReference type="RefSeq" id="XP_045957898.1">
    <property type="nucleotide sequence ID" value="XM_046103171.1"/>
</dbReference>
<name>A0A9P8UK26_9PEZI</name>
<gene>
    <name evidence="1" type="ORF">BKA67DRAFT_570621</name>
</gene>
<reference evidence="1" key="1">
    <citation type="journal article" date="2021" name="Nat. Commun.">
        <title>Genetic determinants of endophytism in the Arabidopsis root mycobiome.</title>
        <authorList>
            <person name="Mesny F."/>
            <person name="Miyauchi S."/>
            <person name="Thiergart T."/>
            <person name="Pickel B."/>
            <person name="Atanasova L."/>
            <person name="Karlsson M."/>
            <person name="Huettel B."/>
            <person name="Barry K.W."/>
            <person name="Haridas S."/>
            <person name="Chen C."/>
            <person name="Bauer D."/>
            <person name="Andreopoulos W."/>
            <person name="Pangilinan J."/>
            <person name="LaButti K."/>
            <person name="Riley R."/>
            <person name="Lipzen A."/>
            <person name="Clum A."/>
            <person name="Drula E."/>
            <person name="Henrissat B."/>
            <person name="Kohler A."/>
            <person name="Grigoriev I.V."/>
            <person name="Martin F.M."/>
            <person name="Hacquard S."/>
        </authorList>
    </citation>
    <scope>NUCLEOTIDE SEQUENCE</scope>
    <source>
        <strain evidence="1">MPI-SDFR-AT-0073</strain>
    </source>
</reference>
<dbReference type="Proteomes" id="UP000758603">
    <property type="component" value="Unassembled WGS sequence"/>
</dbReference>
<dbReference type="AlphaFoldDB" id="A0A9P8UK26"/>
<organism evidence="1 2">
    <name type="scientific">Truncatella angustata</name>
    <dbReference type="NCBI Taxonomy" id="152316"/>
    <lineage>
        <taxon>Eukaryota</taxon>
        <taxon>Fungi</taxon>
        <taxon>Dikarya</taxon>
        <taxon>Ascomycota</taxon>
        <taxon>Pezizomycotina</taxon>
        <taxon>Sordariomycetes</taxon>
        <taxon>Xylariomycetidae</taxon>
        <taxon>Amphisphaeriales</taxon>
        <taxon>Sporocadaceae</taxon>
        <taxon>Truncatella</taxon>
    </lineage>
</organism>
<dbReference type="EMBL" id="JAGPXC010000005">
    <property type="protein sequence ID" value="KAH6653621.1"/>
    <property type="molecule type" value="Genomic_DNA"/>
</dbReference>
<proteinExistence type="predicted"/>
<evidence type="ECO:0000313" key="2">
    <source>
        <dbReference type="Proteomes" id="UP000758603"/>
    </source>
</evidence>
<keyword evidence="2" id="KW-1185">Reference proteome</keyword>
<dbReference type="GeneID" id="70132063"/>
<protein>
    <submittedName>
        <fullName evidence="1">Uncharacterized protein</fullName>
    </submittedName>
</protein>